<dbReference type="AlphaFoldDB" id="F0SJ08"/>
<evidence type="ECO:0000256" key="3">
    <source>
        <dbReference type="ARBA" id="ARBA00023004"/>
    </source>
</evidence>
<evidence type="ECO:0000256" key="4">
    <source>
        <dbReference type="PROSITE-ProRule" id="PRU00433"/>
    </source>
</evidence>
<evidence type="ECO:0000259" key="5">
    <source>
        <dbReference type="PROSITE" id="PS51007"/>
    </source>
</evidence>
<dbReference type="Pfam" id="PF07583">
    <property type="entry name" value="PSCyt2"/>
    <property type="match status" value="1"/>
</dbReference>
<dbReference type="OrthoDB" id="127107at2"/>
<protein>
    <recommendedName>
        <fullName evidence="5">Cytochrome c domain-containing protein</fullName>
    </recommendedName>
</protein>
<organism evidence="6 7">
    <name type="scientific">Rubinisphaera brasiliensis (strain ATCC 49424 / DSM 5305 / JCM 21570 / IAM 15109 / NBRC 103401 / IFAM 1448)</name>
    <name type="common">Planctomyces brasiliensis</name>
    <dbReference type="NCBI Taxonomy" id="756272"/>
    <lineage>
        <taxon>Bacteria</taxon>
        <taxon>Pseudomonadati</taxon>
        <taxon>Planctomycetota</taxon>
        <taxon>Planctomycetia</taxon>
        <taxon>Planctomycetales</taxon>
        <taxon>Planctomycetaceae</taxon>
        <taxon>Rubinisphaera</taxon>
    </lineage>
</organism>
<dbReference type="PANTHER" id="PTHR35889">
    <property type="entry name" value="CYCLOINULO-OLIGOSACCHARIDE FRUCTANOTRANSFERASE-RELATED"/>
    <property type="match status" value="1"/>
</dbReference>
<accession>F0SJ08</accession>
<keyword evidence="7" id="KW-1185">Reference proteome</keyword>
<dbReference type="InterPro" id="IPR011444">
    <property type="entry name" value="DUF1549"/>
</dbReference>
<dbReference type="Pfam" id="PF07635">
    <property type="entry name" value="PSCyt1"/>
    <property type="match status" value="1"/>
</dbReference>
<dbReference type="PANTHER" id="PTHR35889:SF3">
    <property type="entry name" value="F-BOX DOMAIN-CONTAINING PROTEIN"/>
    <property type="match status" value="1"/>
</dbReference>
<evidence type="ECO:0000256" key="2">
    <source>
        <dbReference type="ARBA" id="ARBA00022723"/>
    </source>
</evidence>
<dbReference type="RefSeq" id="WP_013630562.1">
    <property type="nucleotide sequence ID" value="NC_015174.1"/>
</dbReference>
<dbReference type="STRING" id="756272.Plabr_4284"/>
<dbReference type="GO" id="GO:0009055">
    <property type="term" value="F:electron transfer activity"/>
    <property type="evidence" value="ECO:0007669"/>
    <property type="project" value="InterPro"/>
</dbReference>
<evidence type="ECO:0000313" key="6">
    <source>
        <dbReference type="EMBL" id="ADY61857.1"/>
    </source>
</evidence>
<dbReference type="eggNOG" id="COG2010">
    <property type="taxonomic scope" value="Bacteria"/>
</dbReference>
<dbReference type="Proteomes" id="UP000006860">
    <property type="component" value="Chromosome"/>
</dbReference>
<dbReference type="SUPFAM" id="SSF46626">
    <property type="entry name" value="Cytochrome c"/>
    <property type="match status" value="1"/>
</dbReference>
<evidence type="ECO:0000256" key="1">
    <source>
        <dbReference type="ARBA" id="ARBA00022617"/>
    </source>
</evidence>
<dbReference type="EMBL" id="CP002546">
    <property type="protein sequence ID" value="ADY61857.1"/>
    <property type="molecule type" value="Genomic_DNA"/>
</dbReference>
<dbReference type="PROSITE" id="PS51007">
    <property type="entry name" value="CYTC"/>
    <property type="match status" value="1"/>
</dbReference>
<evidence type="ECO:0000313" key="7">
    <source>
        <dbReference type="Proteomes" id="UP000006860"/>
    </source>
</evidence>
<dbReference type="InterPro" id="IPR011429">
    <property type="entry name" value="Cyt_c_Planctomycete-type"/>
</dbReference>
<feature type="domain" description="Cytochrome c" evidence="5">
    <location>
        <begin position="34"/>
        <end position="130"/>
    </location>
</feature>
<dbReference type="Gene3D" id="2.60.120.260">
    <property type="entry name" value="Galactose-binding domain-like"/>
    <property type="match status" value="1"/>
</dbReference>
<keyword evidence="2 4" id="KW-0479">Metal-binding</keyword>
<dbReference type="HOGENOM" id="CLU_005632_1_0_0"/>
<dbReference type="GO" id="GO:0020037">
    <property type="term" value="F:heme binding"/>
    <property type="evidence" value="ECO:0007669"/>
    <property type="project" value="InterPro"/>
</dbReference>
<dbReference type="Pfam" id="PF07587">
    <property type="entry name" value="PSD1"/>
    <property type="match status" value="1"/>
</dbReference>
<keyword evidence="1 4" id="KW-0349">Heme</keyword>
<dbReference type="KEGG" id="pbs:Plabr_4284"/>
<gene>
    <name evidence="6" type="ordered locus">Plabr_4284</name>
</gene>
<dbReference type="InterPro" id="IPR008979">
    <property type="entry name" value="Galactose-bd-like_sf"/>
</dbReference>
<dbReference type="GO" id="GO:0046872">
    <property type="term" value="F:metal ion binding"/>
    <property type="evidence" value="ECO:0007669"/>
    <property type="project" value="UniProtKB-KW"/>
</dbReference>
<dbReference type="InterPro" id="IPR036909">
    <property type="entry name" value="Cyt_c-like_dom_sf"/>
</dbReference>
<keyword evidence="3 4" id="KW-0408">Iron</keyword>
<proteinExistence type="predicted"/>
<sequence>MIRGIISLAETWELRNTLRLALLFVICCGTPLLAEAAEAERISFESEVAPLLAEHCVRCHSPGNMQGEVSLASPEHLLQNGYVEAGDASASYLMELVTSGANEPAAMPRESEPLTDAEVNVLRRWINEGATWPDGVVVEQKSAADATWWAYQPLNPQLRQVGAGHDQPQSIDEYLQVELQKKGLTFNPPADRRTLIRRASYDLIGLPPTPEEVQAFVNDSRPDAYERLIERLLASPHYGERWGRHWLDVVRFGESNGFERNVIINTLWPFRDYVIRSLNEDKSFDQFIREHLAGDVLGKDDPETAVGSAFLVAGPYDDVGNQDPVQAAQIRANTLDEMIRATGEAFLGMTIGCARCHNHKFDPITQEDYYALYATFAGVRHGAVQLATSEERQQRSEALQPLEARRKEIEKQRSELNSAILQRGREMQADYEQAWTREPPDRTGTEDRFEPVEAKFVRLLCRAQDGNPNSTSGFRIDEFEVWSASSPNAAPEESNVPRNVALASNGGKATGPSRQIQDFPGAYGPQLAIDGKTGARFIATGNHLTIELAEPTWVDRVVFSSARGETTPGQRKFTFVAEYAIEVSQDGKSWQEVASSRDRKPIPQSAFVNHRLAELTTTDEDRSKSAQLASELAAVNREIAAIPGLPSVWIGRRVANDAKGPFHVFLGGSPQKKGEPVTPASLSVFEASLSASGERPQTLAYQLPADVSEAERRTSLAEWITHEANPLTPRVLANRLWHYHFGTGIVSTPSDFGYMGSPPSHPALLDFLAIKLKEFNWQLKPLHRMIMLSEAYQQSGEFREAAAAVDSESRLLWRFPPRRLSAEEVRDTLLKLAGHLEIISPEQAEERGVTVPDGGPGFRLYHFMQDNVCTYVPLDRHGPETYRRAVYHQNARASVVDLMTEFDQPDCAFSIPKRAETTTPLQALTMLNHSFTLDMSRSLAERLQRESGDDVDSQIRRVFQLCYSRPPSQEELTGCRAHVAEYGLPSLCRVLLNTTELIYVH</sequence>
<reference evidence="7" key="1">
    <citation type="submission" date="2011-02" db="EMBL/GenBank/DDBJ databases">
        <title>The complete genome of Planctomyces brasiliensis DSM 5305.</title>
        <authorList>
            <person name="Lucas S."/>
            <person name="Copeland A."/>
            <person name="Lapidus A."/>
            <person name="Bruce D."/>
            <person name="Goodwin L."/>
            <person name="Pitluck S."/>
            <person name="Kyrpides N."/>
            <person name="Mavromatis K."/>
            <person name="Pagani I."/>
            <person name="Ivanova N."/>
            <person name="Ovchinnikova G."/>
            <person name="Lu M."/>
            <person name="Detter J.C."/>
            <person name="Han C."/>
            <person name="Land M."/>
            <person name="Hauser L."/>
            <person name="Markowitz V."/>
            <person name="Cheng J.-F."/>
            <person name="Hugenholtz P."/>
            <person name="Woyke T."/>
            <person name="Wu D."/>
            <person name="Tindall B."/>
            <person name="Pomrenke H.G."/>
            <person name="Brambilla E."/>
            <person name="Klenk H.-P."/>
            <person name="Eisen J.A."/>
        </authorList>
    </citation>
    <scope>NUCLEOTIDE SEQUENCE [LARGE SCALE GENOMIC DNA]</scope>
    <source>
        <strain evidence="7">ATCC 49424 / DSM 5305 / JCM 21570 / NBRC 103401 / IFAM 1448</strain>
    </source>
</reference>
<dbReference type="InterPro" id="IPR009056">
    <property type="entry name" value="Cyt_c-like_dom"/>
</dbReference>
<dbReference type="SUPFAM" id="SSF49785">
    <property type="entry name" value="Galactose-binding domain-like"/>
    <property type="match status" value="1"/>
</dbReference>
<dbReference type="InterPro" id="IPR022655">
    <property type="entry name" value="DUF1553"/>
</dbReference>
<name>F0SJ08_RUBBR</name>